<proteinExistence type="predicted"/>
<feature type="compositionally biased region" description="Low complexity" evidence="1">
    <location>
        <begin position="189"/>
        <end position="201"/>
    </location>
</feature>
<accession>A0A3N4LCZ3</accession>
<sequence>MSFDYGSNDRDRDRDHSDRRGQGGYNNERDGGYSGGRTAVHDSYERDRENAREAGYDERGGYGEESQEDQRAGYGNDERFGENRNHSRAGDYCNDGRSNDDYISASHSRRNGREGGGDYERGGYGSGSNNDSNQSGEYQEMGYGRETRRENYNDNERQGYGGSGRRCKEQDEDRDTYSSDIRRKDDAPNNSASAAYNNNNSRDSHTGNLGLPGGVKSGSGAIDWQTVGTQVAVAGIQHFAKSYDKTSSINKEEQRKYDDADGVGGSQAKESAFAKKLGERKGETEKLGHETGDLKDKLVEGGLSFLKGAFGGRK</sequence>
<feature type="compositionally biased region" description="Low complexity" evidence="1">
    <location>
        <begin position="127"/>
        <end position="136"/>
    </location>
</feature>
<feature type="region of interest" description="Disordered" evidence="1">
    <location>
        <begin position="1"/>
        <end position="219"/>
    </location>
</feature>
<gene>
    <name evidence="2" type="ORF">L211DRAFT_639168</name>
</gene>
<feature type="compositionally biased region" description="Basic and acidic residues" evidence="1">
    <location>
        <begin position="39"/>
        <end position="89"/>
    </location>
</feature>
<name>A0A3N4LCZ3_9PEZI</name>
<dbReference type="OrthoDB" id="5410918at2759"/>
<feature type="compositionally biased region" description="Basic and acidic residues" evidence="1">
    <location>
        <begin position="166"/>
        <end position="187"/>
    </location>
</feature>
<feature type="region of interest" description="Disordered" evidence="1">
    <location>
        <begin position="245"/>
        <end position="293"/>
    </location>
</feature>
<dbReference type="EMBL" id="ML121591">
    <property type="protein sequence ID" value="RPB19329.1"/>
    <property type="molecule type" value="Genomic_DNA"/>
</dbReference>
<dbReference type="AlphaFoldDB" id="A0A3N4LCZ3"/>
<feature type="compositionally biased region" description="Basic and acidic residues" evidence="1">
    <location>
        <begin position="143"/>
        <end position="157"/>
    </location>
</feature>
<feature type="compositionally biased region" description="Basic and acidic residues" evidence="1">
    <location>
        <begin position="272"/>
        <end position="293"/>
    </location>
</feature>
<evidence type="ECO:0000313" key="3">
    <source>
        <dbReference type="Proteomes" id="UP000267821"/>
    </source>
</evidence>
<feature type="compositionally biased region" description="Basic and acidic residues" evidence="1">
    <location>
        <begin position="111"/>
        <end position="121"/>
    </location>
</feature>
<feature type="compositionally biased region" description="Basic and acidic residues" evidence="1">
    <location>
        <begin position="7"/>
        <end position="31"/>
    </location>
</feature>
<feature type="compositionally biased region" description="Basic and acidic residues" evidence="1">
    <location>
        <begin position="250"/>
        <end position="259"/>
    </location>
</feature>
<organism evidence="2 3">
    <name type="scientific">Terfezia boudieri ATCC MYA-4762</name>
    <dbReference type="NCBI Taxonomy" id="1051890"/>
    <lineage>
        <taxon>Eukaryota</taxon>
        <taxon>Fungi</taxon>
        <taxon>Dikarya</taxon>
        <taxon>Ascomycota</taxon>
        <taxon>Pezizomycotina</taxon>
        <taxon>Pezizomycetes</taxon>
        <taxon>Pezizales</taxon>
        <taxon>Pezizaceae</taxon>
        <taxon>Terfezia</taxon>
    </lineage>
</organism>
<evidence type="ECO:0000256" key="1">
    <source>
        <dbReference type="SAM" id="MobiDB-lite"/>
    </source>
</evidence>
<evidence type="ECO:0000313" key="2">
    <source>
        <dbReference type="EMBL" id="RPB19329.1"/>
    </source>
</evidence>
<reference evidence="2 3" key="1">
    <citation type="journal article" date="2018" name="Nat. Ecol. Evol.">
        <title>Pezizomycetes genomes reveal the molecular basis of ectomycorrhizal truffle lifestyle.</title>
        <authorList>
            <person name="Murat C."/>
            <person name="Payen T."/>
            <person name="Noel B."/>
            <person name="Kuo A."/>
            <person name="Morin E."/>
            <person name="Chen J."/>
            <person name="Kohler A."/>
            <person name="Krizsan K."/>
            <person name="Balestrini R."/>
            <person name="Da Silva C."/>
            <person name="Montanini B."/>
            <person name="Hainaut M."/>
            <person name="Levati E."/>
            <person name="Barry K.W."/>
            <person name="Belfiori B."/>
            <person name="Cichocki N."/>
            <person name="Clum A."/>
            <person name="Dockter R.B."/>
            <person name="Fauchery L."/>
            <person name="Guy J."/>
            <person name="Iotti M."/>
            <person name="Le Tacon F."/>
            <person name="Lindquist E.A."/>
            <person name="Lipzen A."/>
            <person name="Malagnac F."/>
            <person name="Mello A."/>
            <person name="Molinier V."/>
            <person name="Miyauchi S."/>
            <person name="Poulain J."/>
            <person name="Riccioni C."/>
            <person name="Rubini A."/>
            <person name="Sitrit Y."/>
            <person name="Splivallo R."/>
            <person name="Traeger S."/>
            <person name="Wang M."/>
            <person name="Zifcakova L."/>
            <person name="Wipf D."/>
            <person name="Zambonelli A."/>
            <person name="Paolocci F."/>
            <person name="Nowrousian M."/>
            <person name="Ottonello S."/>
            <person name="Baldrian P."/>
            <person name="Spatafora J.W."/>
            <person name="Henrissat B."/>
            <person name="Nagy L.G."/>
            <person name="Aury J.M."/>
            <person name="Wincker P."/>
            <person name="Grigoriev I.V."/>
            <person name="Bonfante P."/>
            <person name="Martin F.M."/>
        </authorList>
    </citation>
    <scope>NUCLEOTIDE SEQUENCE [LARGE SCALE GENOMIC DNA]</scope>
    <source>
        <strain evidence="2 3">ATCC MYA-4762</strain>
    </source>
</reference>
<dbReference type="InParanoid" id="A0A3N4LCZ3"/>
<protein>
    <submittedName>
        <fullName evidence="2">Uncharacterized protein</fullName>
    </submittedName>
</protein>
<dbReference type="Proteomes" id="UP000267821">
    <property type="component" value="Unassembled WGS sequence"/>
</dbReference>
<keyword evidence="3" id="KW-1185">Reference proteome</keyword>